<dbReference type="Gene3D" id="4.10.860.10">
    <property type="entry name" value="UVR domain"/>
    <property type="match status" value="1"/>
</dbReference>
<evidence type="ECO:0000313" key="8">
    <source>
        <dbReference type="EMBL" id="MBO8194389.1"/>
    </source>
</evidence>
<dbReference type="InterPro" id="IPR027417">
    <property type="entry name" value="P-loop_NTPase"/>
</dbReference>
<dbReference type="InterPro" id="IPR019489">
    <property type="entry name" value="Clp_ATPase_C"/>
</dbReference>
<dbReference type="SUPFAM" id="SSF52540">
    <property type="entry name" value="P-loop containing nucleoside triphosphate hydrolases"/>
    <property type="match status" value="2"/>
</dbReference>
<evidence type="ECO:0000313" key="9">
    <source>
        <dbReference type="Proteomes" id="UP001519064"/>
    </source>
</evidence>
<keyword evidence="3 8" id="KW-0067">ATP-binding</keyword>
<dbReference type="EMBL" id="JADKMA010000124">
    <property type="protein sequence ID" value="MBO8194389.1"/>
    <property type="molecule type" value="Genomic_DNA"/>
</dbReference>
<evidence type="ECO:0000259" key="7">
    <source>
        <dbReference type="PROSITE" id="PS51903"/>
    </source>
</evidence>
<dbReference type="CDD" id="cd19499">
    <property type="entry name" value="RecA-like_ClpB_Hsp104-like"/>
    <property type="match status" value="1"/>
</dbReference>
<keyword evidence="8" id="KW-0378">Hydrolase</keyword>
<dbReference type="Pfam" id="PF17871">
    <property type="entry name" value="AAA_lid_9"/>
    <property type="match status" value="1"/>
</dbReference>
<dbReference type="InterPro" id="IPR041546">
    <property type="entry name" value="ClpA/ClpB_AAA_lid"/>
</dbReference>
<dbReference type="Pfam" id="PF00004">
    <property type="entry name" value="AAA"/>
    <property type="match status" value="1"/>
</dbReference>
<accession>A0ABS3XG91</accession>
<evidence type="ECO:0000256" key="4">
    <source>
        <dbReference type="ARBA" id="ARBA00023186"/>
    </source>
</evidence>
<dbReference type="InterPro" id="IPR003959">
    <property type="entry name" value="ATPase_AAA_core"/>
</dbReference>
<protein>
    <submittedName>
        <fullName evidence="8">ATP-dependent Clp protease ATP-binding subunit</fullName>
    </submittedName>
</protein>
<dbReference type="InterPro" id="IPR050130">
    <property type="entry name" value="ClpA_ClpB"/>
</dbReference>
<dbReference type="SMART" id="SM00382">
    <property type="entry name" value="AAA"/>
    <property type="match status" value="2"/>
</dbReference>
<sequence>MTTSPFGSPDGADPLSDLLDRFLGTSPSSGASSSSGASPLSEPPTARQVPTGRLLTDSARELLVRAVSRARQDRGTELDTEHLLWAATRTQPTRGLLGRAGADPDRLAAAIAAALPGGSGAPSSEPGLTSAAKRALHDARACSRAAEVSHTGPEHILRALLDDPDSGAGRLLERLGADLGQLRGVAEAAGRREARTLLPGIPEGTPTLDAYGRDLTREVRAAGVDLVVGRAREVEQAVEILARAGKNNPLLIGEPGVGKTAVAEGVAQRIAARHVPAELTGVRLVELDLLGLVAASGDRDAFGELLRRVVDEAGAVAESAPVVLFVADLHTVLGASASAGASAGGGGVLDVGPLLEPALARGELRILGATTLGAYRESAQRNGVLERRFEPVLVAEPGVEETVQLLEGLRGSYEAHHQVRFTREALRAAAELSDRHLTGRCLPDKAVDLMDTAGAQARLRSLGRSTDVIRREDSLVRLRREKEEAAAGGDFDRAAAAERRITAVEAELAAVEERREGVLTVEVGDIAEALSRHTGRPATELAGDEKDRLLRLEDTLRSRIVGQQDAVTAVAEAVRRNRAVPDGPDRPDRPAGSFLFLGPTGAGKSELAKELAQLVFGSEERLIRVAMGELQDPHTLHRLAEQLRHRPYSVVLFDGVEETAHGEGFGRLLEVLDGGGRLTDAQGHAADLRHTLLVITSTVGSQLILAHRGEAEEIRDQLREQLDAHFPPEFLSRLDATVVLRTPTEESLGHIVELLLDAGVRRLRAQNITLEVTPPAERLLTAHGHRSDSAAGALHSTVRTEIDNRLAAFLLGGEVAPGDRLVAEVADDALQLRVERGANGPS</sequence>
<dbReference type="InterPro" id="IPR003593">
    <property type="entry name" value="AAA+_ATPase"/>
</dbReference>
<comment type="caution">
    <text evidence="8">The sequence shown here is derived from an EMBL/GenBank/DDBJ whole genome shotgun (WGS) entry which is preliminary data.</text>
</comment>
<evidence type="ECO:0000256" key="5">
    <source>
        <dbReference type="PROSITE-ProRule" id="PRU01251"/>
    </source>
</evidence>
<dbReference type="InterPro" id="IPR036628">
    <property type="entry name" value="Clp_N_dom_sf"/>
</dbReference>
<dbReference type="Pfam" id="PF07724">
    <property type="entry name" value="AAA_2"/>
    <property type="match status" value="1"/>
</dbReference>
<proteinExistence type="predicted"/>
<dbReference type="SMART" id="SM01086">
    <property type="entry name" value="ClpB_D2-small"/>
    <property type="match status" value="1"/>
</dbReference>
<reference evidence="8 9" key="1">
    <citation type="submission" date="2020-11" db="EMBL/GenBank/DDBJ databases">
        <title>Streptomyces spirodelae sp. nov., isolated from duckweed.</title>
        <authorList>
            <person name="Saimee Y."/>
            <person name="Duangmal K."/>
        </authorList>
    </citation>
    <scope>NUCLEOTIDE SEQUENCE [LARGE SCALE GENOMIC DNA]</scope>
    <source>
        <strain evidence="8 9">S16-07</strain>
    </source>
</reference>
<dbReference type="PRINTS" id="PR00300">
    <property type="entry name" value="CLPPROTEASEA"/>
</dbReference>
<feature type="domain" description="Clp R" evidence="7">
    <location>
        <begin position="51"/>
        <end position="193"/>
    </location>
</feature>
<dbReference type="GO" id="GO:0005524">
    <property type="term" value="F:ATP binding"/>
    <property type="evidence" value="ECO:0007669"/>
    <property type="project" value="UniProtKB-KW"/>
</dbReference>
<dbReference type="GO" id="GO:0008233">
    <property type="term" value="F:peptidase activity"/>
    <property type="evidence" value="ECO:0007669"/>
    <property type="project" value="UniProtKB-KW"/>
</dbReference>
<dbReference type="PANTHER" id="PTHR11638">
    <property type="entry name" value="ATP-DEPENDENT CLP PROTEASE"/>
    <property type="match status" value="1"/>
</dbReference>
<feature type="compositionally biased region" description="Low complexity" evidence="6">
    <location>
        <begin position="26"/>
        <end position="39"/>
    </location>
</feature>
<keyword evidence="9" id="KW-1185">Reference proteome</keyword>
<keyword evidence="1 5" id="KW-0677">Repeat</keyword>
<evidence type="ECO:0000256" key="6">
    <source>
        <dbReference type="SAM" id="MobiDB-lite"/>
    </source>
</evidence>
<dbReference type="Gene3D" id="1.10.1780.10">
    <property type="entry name" value="Clp, N-terminal domain"/>
    <property type="match status" value="1"/>
</dbReference>
<keyword evidence="4" id="KW-0143">Chaperone</keyword>
<dbReference type="PROSITE" id="PS51903">
    <property type="entry name" value="CLP_R"/>
    <property type="match status" value="1"/>
</dbReference>
<name>A0ABS3XG91_9ACTN</name>
<keyword evidence="2" id="KW-0547">Nucleotide-binding</keyword>
<dbReference type="GO" id="GO:0006508">
    <property type="term" value="P:proteolysis"/>
    <property type="evidence" value="ECO:0007669"/>
    <property type="project" value="UniProtKB-KW"/>
</dbReference>
<dbReference type="SUPFAM" id="SSF81923">
    <property type="entry name" value="Double Clp-N motif"/>
    <property type="match status" value="1"/>
</dbReference>
<keyword evidence="8" id="KW-0645">Protease</keyword>
<evidence type="ECO:0000256" key="2">
    <source>
        <dbReference type="ARBA" id="ARBA00022741"/>
    </source>
</evidence>
<organism evidence="8 9">
    <name type="scientific">Streptomyces oryzae</name>
    <dbReference type="NCBI Taxonomy" id="1434886"/>
    <lineage>
        <taxon>Bacteria</taxon>
        <taxon>Bacillati</taxon>
        <taxon>Actinomycetota</taxon>
        <taxon>Actinomycetes</taxon>
        <taxon>Kitasatosporales</taxon>
        <taxon>Streptomycetaceae</taxon>
        <taxon>Streptomyces</taxon>
    </lineage>
</organism>
<evidence type="ECO:0000256" key="1">
    <source>
        <dbReference type="ARBA" id="ARBA00022737"/>
    </source>
</evidence>
<dbReference type="Gene3D" id="3.40.50.300">
    <property type="entry name" value="P-loop containing nucleotide triphosphate hydrolases"/>
    <property type="match status" value="2"/>
</dbReference>
<dbReference type="Proteomes" id="UP001519064">
    <property type="component" value="Unassembled WGS sequence"/>
</dbReference>
<dbReference type="Gene3D" id="1.10.8.60">
    <property type="match status" value="2"/>
</dbReference>
<dbReference type="Pfam" id="PF02861">
    <property type="entry name" value="Clp_N"/>
    <property type="match status" value="1"/>
</dbReference>
<dbReference type="PANTHER" id="PTHR11638:SF18">
    <property type="entry name" value="HEAT SHOCK PROTEIN 104"/>
    <property type="match status" value="1"/>
</dbReference>
<feature type="region of interest" description="Disordered" evidence="6">
    <location>
        <begin position="1"/>
        <end position="54"/>
    </location>
</feature>
<dbReference type="RefSeq" id="WP_209241492.1">
    <property type="nucleotide sequence ID" value="NZ_JADKMA010000124.1"/>
</dbReference>
<gene>
    <name evidence="8" type="ORF">ITI46_22380</name>
</gene>
<dbReference type="InterPro" id="IPR001270">
    <property type="entry name" value="ClpA/B"/>
</dbReference>
<dbReference type="CDD" id="cd00009">
    <property type="entry name" value="AAA"/>
    <property type="match status" value="1"/>
</dbReference>
<evidence type="ECO:0000256" key="3">
    <source>
        <dbReference type="ARBA" id="ARBA00022840"/>
    </source>
</evidence>
<dbReference type="InterPro" id="IPR004176">
    <property type="entry name" value="Clp_R_N"/>
</dbReference>
<dbReference type="Pfam" id="PF10431">
    <property type="entry name" value="ClpB_D2-small"/>
    <property type="match status" value="1"/>
</dbReference>